<feature type="compositionally biased region" description="Basic and acidic residues" evidence="1">
    <location>
        <begin position="60"/>
        <end position="71"/>
    </location>
</feature>
<dbReference type="EMBL" id="KV460208">
    <property type="protein sequence ID" value="OBU00744.1"/>
    <property type="molecule type" value="Genomic_DNA"/>
</dbReference>
<evidence type="ECO:0000256" key="1">
    <source>
        <dbReference type="SAM" id="MobiDB-lite"/>
    </source>
</evidence>
<proteinExistence type="predicted"/>
<dbReference type="GeneID" id="28834585"/>
<gene>
    <name evidence="2" type="ORF">VE01_01199</name>
</gene>
<keyword evidence="3" id="KW-1185">Reference proteome</keyword>
<protein>
    <submittedName>
        <fullName evidence="2">Uncharacterized protein</fullName>
    </submittedName>
</protein>
<name>A0A1B8GY32_9PEZI</name>
<sequence>MCNLDDTYYSTCTHFGPRIVTSHCARGLTHNGCAKTGCWGSEVTGISRVVSLCPSCKIRTRSESSHSRDLQPEGGRPESQIDNDDIGVRTEASKGHGKDRGIWLRRLGTIWDRAEDSWVRWLTMHFAK</sequence>
<dbReference type="AlphaFoldDB" id="A0A1B8GY32"/>
<dbReference type="Proteomes" id="UP000091956">
    <property type="component" value="Unassembled WGS sequence"/>
</dbReference>
<accession>A0A1B8GY32</accession>
<dbReference type="RefSeq" id="XP_018134476.1">
    <property type="nucleotide sequence ID" value="XM_018270725.1"/>
</dbReference>
<organism evidence="2 3">
    <name type="scientific">Pseudogymnoascus verrucosus</name>
    <dbReference type="NCBI Taxonomy" id="342668"/>
    <lineage>
        <taxon>Eukaryota</taxon>
        <taxon>Fungi</taxon>
        <taxon>Dikarya</taxon>
        <taxon>Ascomycota</taxon>
        <taxon>Pezizomycotina</taxon>
        <taxon>Leotiomycetes</taxon>
        <taxon>Thelebolales</taxon>
        <taxon>Thelebolaceae</taxon>
        <taxon>Pseudogymnoascus</taxon>
    </lineage>
</organism>
<evidence type="ECO:0000313" key="3">
    <source>
        <dbReference type="Proteomes" id="UP000091956"/>
    </source>
</evidence>
<reference evidence="3" key="2">
    <citation type="journal article" date="2018" name="Nat. Commun.">
        <title>Extreme sensitivity to ultraviolet light in the fungal pathogen causing white-nose syndrome of bats.</title>
        <authorList>
            <person name="Palmer J.M."/>
            <person name="Drees K.P."/>
            <person name="Foster J.T."/>
            <person name="Lindner D.L."/>
        </authorList>
    </citation>
    <scope>NUCLEOTIDE SEQUENCE [LARGE SCALE GENOMIC DNA]</scope>
    <source>
        <strain evidence="3">UAMH 10579</strain>
    </source>
</reference>
<dbReference type="OrthoDB" id="3428473at2759"/>
<reference evidence="2 3" key="1">
    <citation type="submission" date="2016-03" db="EMBL/GenBank/DDBJ databases">
        <title>Comparative genomics of Pseudogymnoascus destructans, the fungus causing white-nose syndrome of bats.</title>
        <authorList>
            <person name="Palmer J.M."/>
            <person name="Drees K.P."/>
            <person name="Foster J.T."/>
            <person name="Lindner D.L."/>
        </authorList>
    </citation>
    <scope>NUCLEOTIDE SEQUENCE [LARGE SCALE GENOMIC DNA]</scope>
    <source>
        <strain evidence="2 3">UAMH 10579</strain>
    </source>
</reference>
<feature type="region of interest" description="Disordered" evidence="1">
    <location>
        <begin position="59"/>
        <end position="97"/>
    </location>
</feature>
<evidence type="ECO:0000313" key="2">
    <source>
        <dbReference type="EMBL" id="OBU00744.1"/>
    </source>
</evidence>
<feature type="compositionally biased region" description="Basic and acidic residues" evidence="1">
    <location>
        <begin position="86"/>
        <end position="97"/>
    </location>
</feature>